<gene>
    <name evidence="1" type="ORF">D2E24_0423</name>
</gene>
<protein>
    <submittedName>
        <fullName evidence="1">Uncharacterized protein</fullName>
    </submittedName>
</protein>
<proteinExistence type="predicted"/>
<reference evidence="1 2" key="1">
    <citation type="submission" date="2018-09" db="EMBL/GenBank/DDBJ databases">
        <title>Characterization of the phylogenetic diversity of five novel species belonging to the genus Bifidobacterium.</title>
        <authorList>
            <person name="Lugli G.A."/>
            <person name="Duranti S."/>
            <person name="Milani C."/>
        </authorList>
    </citation>
    <scope>NUCLEOTIDE SEQUENCE [LARGE SCALE GENOMIC DNA]</scope>
    <source>
        <strain evidence="1 2">2033B</strain>
    </source>
</reference>
<dbReference type="AlphaFoldDB" id="A0A430FVT6"/>
<dbReference type="RefSeq" id="WP_164520965.1">
    <property type="nucleotide sequence ID" value="NZ_QXGK01000003.1"/>
</dbReference>
<evidence type="ECO:0000313" key="1">
    <source>
        <dbReference type="EMBL" id="RSX58063.1"/>
    </source>
</evidence>
<sequence length="48" mass="5323">MNLRNEYETARMDIVRFGAADVVRTSGGTDVDMSDADTDLSFFDVFGN</sequence>
<dbReference type="EMBL" id="QXGK01000003">
    <property type="protein sequence ID" value="RSX58063.1"/>
    <property type="molecule type" value="Genomic_DNA"/>
</dbReference>
<organism evidence="1 2">
    <name type="scientific">Bifidobacterium samirii</name>
    <dbReference type="NCBI Taxonomy" id="2306974"/>
    <lineage>
        <taxon>Bacteria</taxon>
        <taxon>Bacillati</taxon>
        <taxon>Actinomycetota</taxon>
        <taxon>Actinomycetes</taxon>
        <taxon>Bifidobacteriales</taxon>
        <taxon>Bifidobacteriaceae</taxon>
        <taxon>Bifidobacterium</taxon>
    </lineage>
</organism>
<comment type="caution">
    <text evidence="1">The sequence shown here is derived from an EMBL/GenBank/DDBJ whole genome shotgun (WGS) entry which is preliminary data.</text>
</comment>
<dbReference type="Proteomes" id="UP000287470">
    <property type="component" value="Unassembled WGS sequence"/>
</dbReference>
<evidence type="ECO:0000313" key="2">
    <source>
        <dbReference type="Proteomes" id="UP000287470"/>
    </source>
</evidence>
<name>A0A430FVT6_9BIFI</name>
<keyword evidence="2" id="KW-1185">Reference proteome</keyword>
<accession>A0A430FVT6</accession>